<dbReference type="KEGG" id="crq:GCK72_004970"/>
<name>E3LGH9_CAERE</name>
<protein>
    <recommendedName>
        <fullName evidence="2">Sdz-33 F-box domain-containing protein</fullName>
    </recommendedName>
</protein>
<dbReference type="HOGENOM" id="CLU_044397_1_1_1"/>
<dbReference type="GeneID" id="9821586"/>
<feature type="domain" description="Sdz-33 F-box" evidence="2">
    <location>
        <begin position="201"/>
        <end position="246"/>
    </location>
</feature>
<dbReference type="RefSeq" id="XP_003117353.2">
    <property type="nucleotide sequence ID" value="XM_003117305.2"/>
</dbReference>
<feature type="coiled-coil region" evidence="1">
    <location>
        <begin position="330"/>
        <end position="357"/>
    </location>
</feature>
<organism evidence="4">
    <name type="scientific">Caenorhabditis remanei</name>
    <name type="common">Caenorhabditis vulgaris</name>
    <dbReference type="NCBI Taxonomy" id="31234"/>
    <lineage>
        <taxon>Eukaryota</taxon>
        <taxon>Metazoa</taxon>
        <taxon>Ecdysozoa</taxon>
        <taxon>Nematoda</taxon>
        <taxon>Chromadorea</taxon>
        <taxon>Rhabditida</taxon>
        <taxon>Rhabditina</taxon>
        <taxon>Rhabditomorpha</taxon>
        <taxon>Rhabditoidea</taxon>
        <taxon>Rhabditidae</taxon>
        <taxon>Peloderinae</taxon>
        <taxon>Caenorhabditis</taxon>
    </lineage>
</organism>
<reference evidence="3" key="1">
    <citation type="submission" date="2007-07" db="EMBL/GenBank/DDBJ databases">
        <title>PCAP assembly of the Caenorhabditis remanei genome.</title>
        <authorList>
            <consortium name="The Caenorhabditis remanei Sequencing Consortium"/>
            <person name="Wilson R.K."/>
        </authorList>
    </citation>
    <scope>NUCLEOTIDE SEQUENCE [LARGE SCALE GENOMIC DNA]</scope>
    <source>
        <strain evidence="3">PB4641</strain>
    </source>
</reference>
<dbReference type="EMBL" id="DS268408">
    <property type="protein sequence ID" value="EFO86219.1"/>
    <property type="molecule type" value="Genomic_DNA"/>
</dbReference>
<evidence type="ECO:0000259" key="2">
    <source>
        <dbReference type="Pfam" id="PF07735"/>
    </source>
</evidence>
<dbReference type="InParanoid" id="E3LGH9"/>
<keyword evidence="4" id="KW-1185">Reference proteome</keyword>
<evidence type="ECO:0000256" key="1">
    <source>
        <dbReference type="SAM" id="Coils"/>
    </source>
</evidence>
<dbReference type="PANTHER" id="PTHR21503:SF8">
    <property type="entry name" value="F-BOX ASSOCIATED DOMAIN-CONTAINING PROTEIN-RELATED"/>
    <property type="match status" value="1"/>
</dbReference>
<dbReference type="OrthoDB" id="5902743at2759"/>
<proteinExistence type="predicted"/>
<evidence type="ECO:0000313" key="3">
    <source>
        <dbReference type="EMBL" id="EFO86219.1"/>
    </source>
</evidence>
<dbReference type="InterPro" id="IPR012885">
    <property type="entry name" value="F-box_Sdz-33"/>
</dbReference>
<dbReference type="PANTHER" id="PTHR21503">
    <property type="entry name" value="F-BOX-CONTAINING HYPOTHETICAL PROTEIN C.ELEGANS"/>
    <property type="match status" value="1"/>
</dbReference>
<gene>
    <name evidence="3" type="ORF">CRE_01565</name>
</gene>
<dbReference type="Pfam" id="PF07735">
    <property type="entry name" value="FBA_2"/>
    <property type="match status" value="1"/>
</dbReference>
<sequence>MTFPLLKLPYVPLNLITKMMNANEIIKLAMSSYRLELFLRGAKFRIREIHVHLSKESLQFDLIDSKNAWITCFRMRKSRNQIKNVTKLEQFCKRYGKEVDNRLFINSFSMETIFDLYHRITSLFSSFLVGWVFYADTINNRTFVTYLDRALSENGTWFTFINDSLSSEVLKEIMDKIPVTKRIEIEADTPMDFTHPNLLKYFVMKYKNGRWVTLDHLKSFRNVGFFEIFFSNFDCTDINKFLKYWIDCGETMIDLLAITLKEGTVPNVDILTDGLVTLHEDDGGKYPNIFMKGRNNNTRKEVIGLVLLRGNNLLEFSTWEPDECEGVYELLVLLEKKKELENEMERIQEEGVNTVEENRRVREIIMELEKVKDELVVKNERGFVFEI</sequence>
<dbReference type="Proteomes" id="UP000008281">
    <property type="component" value="Unassembled WGS sequence"/>
</dbReference>
<evidence type="ECO:0000313" key="4">
    <source>
        <dbReference type="Proteomes" id="UP000008281"/>
    </source>
</evidence>
<keyword evidence="1" id="KW-0175">Coiled coil</keyword>
<dbReference type="AlphaFoldDB" id="E3LGH9"/>
<dbReference type="CTD" id="9821586"/>
<accession>E3LGH9</accession>